<dbReference type="CDD" id="cd16332">
    <property type="entry name" value="Prp-like"/>
    <property type="match status" value="1"/>
</dbReference>
<dbReference type="RefSeq" id="WP_212692367.1">
    <property type="nucleotide sequence ID" value="NZ_CP058561.1"/>
</dbReference>
<evidence type="ECO:0000256" key="3">
    <source>
        <dbReference type="ARBA" id="ARBA00022801"/>
    </source>
</evidence>
<keyword evidence="2 7" id="KW-0645">Protease</keyword>
<protein>
    <recommendedName>
        <fullName evidence="6">Ribosomal processing cysteine protease Prp</fullName>
    </recommendedName>
</protein>
<dbReference type="SUPFAM" id="SSF118010">
    <property type="entry name" value="TM1457-like"/>
    <property type="match status" value="1"/>
</dbReference>
<evidence type="ECO:0000256" key="1">
    <source>
        <dbReference type="ARBA" id="ARBA00022517"/>
    </source>
</evidence>
<dbReference type="PANTHER" id="PTHR39178">
    <property type="entry name" value="HYPOTHETICAL RIBOSOME-ASSOCIATED PROTEIN"/>
    <property type="match status" value="1"/>
</dbReference>
<evidence type="ECO:0000313" key="7">
    <source>
        <dbReference type="EMBL" id="QUH28100.1"/>
    </source>
</evidence>
<keyword evidence="8" id="KW-1185">Reference proteome</keyword>
<dbReference type="EMBL" id="CP058561">
    <property type="protein sequence ID" value="QUH28100.1"/>
    <property type="molecule type" value="Genomic_DNA"/>
</dbReference>
<evidence type="ECO:0000256" key="5">
    <source>
        <dbReference type="ARBA" id="ARBA00044503"/>
    </source>
</evidence>
<sequence length="159" mass="18163">MKNLKFLVISVIIVLVLVSCNQNKPQYCVQVKENELNIVDYKDSEGVKAIFFYDKNKILYKFIVYGSTDYGEYGEDIIASAISALSINTVNSISEYTSVKFENQSSELYGKPYLDCCVNTFESNEEKDQYILLVKSLLLGLTSIEEEYGSEYLEVIEVY</sequence>
<evidence type="ECO:0000256" key="2">
    <source>
        <dbReference type="ARBA" id="ARBA00022670"/>
    </source>
</evidence>
<dbReference type="KEGG" id="vgu:HYG85_03885"/>
<proteinExistence type="inferred from homology"/>
<dbReference type="AlphaFoldDB" id="A0A8J8M8F3"/>
<evidence type="ECO:0000256" key="4">
    <source>
        <dbReference type="ARBA" id="ARBA00022807"/>
    </source>
</evidence>
<evidence type="ECO:0000256" key="6">
    <source>
        <dbReference type="ARBA" id="ARBA00044538"/>
    </source>
</evidence>
<dbReference type="GO" id="GO:0042254">
    <property type="term" value="P:ribosome biogenesis"/>
    <property type="evidence" value="ECO:0007669"/>
    <property type="project" value="UniProtKB-KW"/>
</dbReference>
<dbReference type="PANTHER" id="PTHR39178:SF1">
    <property type="entry name" value="RIBOSOMAL-PROCESSING CYSTEINE PROTEASE PRP"/>
    <property type="match status" value="1"/>
</dbReference>
<dbReference type="Gene3D" id="3.30.70.1490">
    <property type="entry name" value="Cysteine protease Prp"/>
    <property type="match status" value="1"/>
</dbReference>
<reference evidence="7 8" key="1">
    <citation type="submission" date="2020-07" db="EMBL/GenBank/DDBJ databases">
        <title>Vallitalea guaymasensis genome.</title>
        <authorList>
            <person name="Postec A."/>
        </authorList>
    </citation>
    <scope>NUCLEOTIDE SEQUENCE [LARGE SCALE GENOMIC DNA]</scope>
    <source>
        <strain evidence="7 8">Ra1766G1</strain>
    </source>
</reference>
<keyword evidence="1" id="KW-0690">Ribosome biogenesis</keyword>
<dbReference type="GO" id="GO:0006508">
    <property type="term" value="P:proteolysis"/>
    <property type="evidence" value="ECO:0007669"/>
    <property type="project" value="UniProtKB-KW"/>
</dbReference>
<dbReference type="InterPro" id="IPR036764">
    <property type="entry name" value="Peptidase_Prp_sf"/>
</dbReference>
<dbReference type="GO" id="GO:0008234">
    <property type="term" value="F:cysteine-type peptidase activity"/>
    <property type="evidence" value="ECO:0007669"/>
    <property type="project" value="UniProtKB-KW"/>
</dbReference>
<keyword evidence="3" id="KW-0378">Hydrolase</keyword>
<evidence type="ECO:0000313" key="8">
    <source>
        <dbReference type="Proteomes" id="UP000677305"/>
    </source>
</evidence>
<dbReference type="Pfam" id="PF04327">
    <property type="entry name" value="Peptidase_Prp"/>
    <property type="match status" value="1"/>
</dbReference>
<name>A0A8J8M8F3_9FIRM</name>
<accession>A0A8J8M8F3</accession>
<dbReference type="Proteomes" id="UP000677305">
    <property type="component" value="Chromosome"/>
</dbReference>
<dbReference type="PROSITE" id="PS51257">
    <property type="entry name" value="PROKAR_LIPOPROTEIN"/>
    <property type="match status" value="1"/>
</dbReference>
<keyword evidence="4" id="KW-0788">Thiol protease</keyword>
<dbReference type="InterPro" id="IPR007422">
    <property type="entry name" value="Peptidase_Prp"/>
</dbReference>
<organism evidence="7 8">
    <name type="scientific">Vallitalea guaymasensis</name>
    <dbReference type="NCBI Taxonomy" id="1185412"/>
    <lineage>
        <taxon>Bacteria</taxon>
        <taxon>Bacillati</taxon>
        <taxon>Bacillota</taxon>
        <taxon>Clostridia</taxon>
        <taxon>Lachnospirales</taxon>
        <taxon>Vallitaleaceae</taxon>
        <taxon>Vallitalea</taxon>
    </lineage>
</organism>
<comment type="similarity">
    <text evidence="5">Belongs to the Prp family.</text>
</comment>
<gene>
    <name evidence="7" type="ORF">HYG85_03885</name>
</gene>